<protein>
    <submittedName>
        <fullName evidence="1">Plant basic secretory protein</fullName>
    </submittedName>
</protein>
<dbReference type="Pfam" id="PF04450">
    <property type="entry name" value="BSP"/>
    <property type="match status" value="1"/>
</dbReference>
<dbReference type="Proteomes" id="UP000308652">
    <property type="component" value="Unassembled WGS sequence"/>
</dbReference>
<dbReference type="PANTHER" id="PTHR33321:SF12">
    <property type="entry name" value="PLANT BASIC SECRETORY PROTEIN (BSP) FAMILY PROTEIN"/>
    <property type="match status" value="1"/>
</dbReference>
<dbReference type="EMBL" id="ML213593">
    <property type="protein sequence ID" value="TFK41986.1"/>
    <property type="molecule type" value="Genomic_DNA"/>
</dbReference>
<organism evidence="1 2">
    <name type="scientific">Crucibulum laeve</name>
    <dbReference type="NCBI Taxonomy" id="68775"/>
    <lineage>
        <taxon>Eukaryota</taxon>
        <taxon>Fungi</taxon>
        <taxon>Dikarya</taxon>
        <taxon>Basidiomycota</taxon>
        <taxon>Agaricomycotina</taxon>
        <taxon>Agaricomycetes</taxon>
        <taxon>Agaricomycetidae</taxon>
        <taxon>Agaricales</taxon>
        <taxon>Agaricineae</taxon>
        <taxon>Nidulariaceae</taxon>
        <taxon>Crucibulum</taxon>
    </lineage>
</organism>
<dbReference type="PANTHER" id="PTHR33321">
    <property type="match status" value="1"/>
</dbReference>
<name>A0A5C3MC47_9AGAR</name>
<gene>
    <name evidence="1" type="ORF">BDQ12DRAFT_677485</name>
</gene>
<evidence type="ECO:0000313" key="2">
    <source>
        <dbReference type="Proteomes" id="UP000308652"/>
    </source>
</evidence>
<evidence type="ECO:0000313" key="1">
    <source>
        <dbReference type="EMBL" id="TFK41986.1"/>
    </source>
</evidence>
<dbReference type="OrthoDB" id="891726at2759"/>
<dbReference type="STRING" id="68775.A0A5C3MC47"/>
<keyword evidence="2" id="KW-1185">Reference proteome</keyword>
<sequence length="237" mass="26860">MPPPPPVAPIPPPKPWPMPKFHLRVEDLGHEGASIFFESVGNPITALQDAVVASFEWLYTRETAPTNVQSILLVLRPMDGVAHTLGSPTHKEIHFSLDHIKNSAKLAREEILGVLTHEVVHCYQYNARGSCPGGLIEGIADFVRLHANLSPPHWKRTAGPKWDAGYQITAYFLDWIETRYGKGTIQELNACMKDDKYHRRVFKELTGRPVRKLWAIYCKQLEEEKSGFGRFRVQKEG</sequence>
<reference evidence="1 2" key="1">
    <citation type="journal article" date="2019" name="Nat. Ecol. Evol.">
        <title>Megaphylogeny resolves global patterns of mushroom evolution.</title>
        <authorList>
            <person name="Varga T."/>
            <person name="Krizsan K."/>
            <person name="Foldi C."/>
            <person name="Dima B."/>
            <person name="Sanchez-Garcia M."/>
            <person name="Sanchez-Ramirez S."/>
            <person name="Szollosi G.J."/>
            <person name="Szarkandi J.G."/>
            <person name="Papp V."/>
            <person name="Albert L."/>
            <person name="Andreopoulos W."/>
            <person name="Angelini C."/>
            <person name="Antonin V."/>
            <person name="Barry K.W."/>
            <person name="Bougher N.L."/>
            <person name="Buchanan P."/>
            <person name="Buyck B."/>
            <person name="Bense V."/>
            <person name="Catcheside P."/>
            <person name="Chovatia M."/>
            <person name="Cooper J."/>
            <person name="Damon W."/>
            <person name="Desjardin D."/>
            <person name="Finy P."/>
            <person name="Geml J."/>
            <person name="Haridas S."/>
            <person name="Hughes K."/>
            <person name="Justo A."/>
            <person name="Karasinski D."/>
            <person name="Kautmanova I."/>
            <person name="Kiss B."/>
            <person name="Kocsube S."/>
            <person name="Kotiranta H."/>
            <person name="LaButti K.M."/>
            <person name="Lechner B.E."/>
            <person name="Liimatainen K."/>
            <person name="Lipzen A."/>
            <person name="Lukacs Z."/>
            <person name="Mihaltcheva S."/>
            <person name="Morgado L.N."/>
            <person name="Niskanen T."/>
            <person name="Noordeloos M.E."/>
            <person name="Ohm R.A."/>
            <person name="Ortiz-Santana B."/>
            <person name="Ovrebo C."/>
            <person name="Racz N."/>
            <person name="Riley R."/>
            <person name="Savchenko A."/>
            <person name="Shiryaev A."/>
            <person name="Soop K."/>
            <person name="Spirin V."/>
            <person name="Szebenyi C."/>
            <person name="Tomsovsky M."/>
            <person name="Tulloss R.E."/>
            <person name="Uehling J."/>
            <person name="Grigoriev I.V."/>
            <person name="Vagvolgyi C."/>
            <person name="Papp T."/>
            <person name="Martin F.M."/>
            <person name="Miettinen O."/>
            <person name="Hibbett D.S."/>
            <person name="Nagy L.G."/>
        </authorList>
    </citation>
    <scope>NUCLEOTIDE SEQUENCE [LARGE SCALE GENOMIC DNA]</scope>
    <source>
        <strain evidence="1 2">CBS 166.37</strain>
    </source>
</reference>
<dbReference type="AlphaFoldDB" id="A0A5C3MC47"/>
<accession>A0A5C3MC47</accession>
<proteinExistence type="predicted"/>
<dbReference type="InterPro" id="IPR007541">
    <property type="entry name" value="Uncharacterised_BSP"/>
</dbReference>